<feature type="non-terminal residue" evidence="4">
    <location>
        <position position="1"/>
    </location>
</feature>
<dbReference type="Gene3D" id="1.25.40.20">
    <property type="entry name" value="Ankyrin repeat-containing domain"/>
    <property type="match status" value="1"/>
</dbReference>
<dbReference type="InterPro" id="IPR002110">
    <property type="entry name" value="Ankyrin_rpt"/>
</dbReference>
<dbReference type="Pfam" id="PF12796">
    <property type="entry name" value="Ank_2"/>
    <property type="match status" value="1"/>
</dbReference>
<keyword evidence="2 3" id="KW-0040">ANK repeat</keyword>
<dbReference type="PROSITE" id="PS50088">
    <property type="entry name" value="ANK_REPEAT"/>
    <property type="match status" value="1"/>
</dbReference>
<dbReference type="PANTHER" id="PTHR24198">
    <property type="entry name" value="ANKYRIN REPEAT AND PROTEIN KINASE DOMAIN-CONTAINING PROTEIN"/>
    <property type="match status" value="1"/>
</dbReference>
<keyword evidence="1" id="KW-0677">Repeat</keyword>
<dbReference type="SUPFAM" id="SSF48403">
    <property type="entry name" value="Ankyrin repeat"/>
    <property type="match status" value="1"/>
</dbReference>
<dbReference type="EMBL" id="ML120483">
    <property type="protein sequence ID" value="RPA91991.1"/>
    <property type="molecule type" value="Genomic_DNA"/>
</dbReference>
<evidence type="ECO:0000313" key="5">
    <source>
        <dbReference type="Proteomes" id="UP000276215"/>
    </source>
</evidence>
<dbReference type="STRING" id="1336337.A0A3N4J5W4"/>
<accession>A0A3N4J5W4</accession>
<dbReference type="OrthoDB" id="341259at2759"/>
<dbReference type="AlphaFoldDB" id="A0A3N4J5W4"/>
<evidence type="ECO:0000256" key="2">
    <source>
        <dbReference type="ARBA" id="ARBA00023043"/>
    </source>
</evidence>
<dbReference type="InterPro" id="IPR036770">
    <property type="entry name" value="Ankyrin_rpt-contain_sf"/>
</dbReference>
<reference evidence="4 5" key="1">
    <citation type="journal article" date="2018" name="Nat. Ecol. Evol.">
        <title>Pezizomycetes genomes reveal the molecular basis of ectomycorrhizal truffle lifestyle.</title>
        <authorList>
            <person name="Murat C."/>
            <person name="Payen T."/>
            <person name="Noel B."/>
            <person name="Kuo A."/>
            <person name="Morin E."/>
            <person name="Chen J."/>
            <person name="Kohler A."/>
            <person name="Krizsan K."/>
            <person name="Balestrini R."/>
            <person name="Da Silva C."/>
            <person name="Montanini B."/>
            <person name="Hainaut M."/>
            <person name="Levati E."/>
            <person name="Barry K.W."/>
            <person name="Belfiori B."/>
            <person name="Cichocki N."/>
            <person name="Clum A."/>
            <person name="Dockter R.B."/>
            <person name="Fauchery L."/>
            <person name="Guy J."/>
            <person name="Iotti M."/>
            <person name="Le Tacon F."/>
            <person name="Lindquist E.A."/>
            <person name="Lipzen A."/>
            <person name="Malagnac F."/>
            <person name="Mello A."/>
            <person name="Molinier V."/>
            <person name="Miyauchi S."/>
            <person name="Poulain J."/>
            <person name="Riccioni C."/>
            <person name="Rubini A."/>
            <person name="Sitrit Y."/>
            <person name="Splivallo R."/>
            <person name="Traeger S."/>
            <person name="Wang M."/>
            <person name="Zifcakova L."/>
            <person name="Wipf D."/>
            <person name="Zambonelli A."/>
            <person name="Paolocci F."/>
            <person name="Nowrousian M."/>
            <person name="Ottonello S."/>
            <person name="Baldrian P."/>
            <person name="Spatafora J.W."/>
            <person name="Henrissat B."/>
            <person name="Nagy L.G."/>
            <person name="Aury J.M."/>
            <person name="Wincker P."/>
            <person name="Grigoriev I.V."/>
            <person name="Bonfante P."/>
            <person name="Martin F.M."/>
        </authorList>
    </citation>
    <scope>NUCLEOTIDE SEQUENCE [LARGE SCALE GENOMIC DNA]</scope>
    <source>
        <strain evidence="4 5">120613-1</strain>
    </source>
</reference>
<evidence type="ECO:0000256" key="3">
    <source>
        <dbReference type="PROSITE-ProRule" id="PRU00023"/>
    </source>
</evidence>
<gene>
    <name evidence="4" type="ORF">L873DRAFT_1650948</name>
</gene>
<feature type="repeat" description="ANK" evidence="3">
    <location>
        <begin position="62"/>
        <end position="86"/>
    </location>
</feature>
<dbReference type="Proteomes" id="UP000276215">
    <property type="component" value="Unassembled WGS sequence"/>
</dbReference>
<dbReference type="Pfam" id="PF00023">
    <property type="entry name" value="Ank"/>
    <property type="match status" value="1"/>
</dbReference>
<organism evidence="4 5">
    <name type="scientific">Choiromyces venosus 120613-1</name>
    <dbReference type="NCBI Taxonomy" id="1336337"/>
    <lineage>
        <taxon>Eukaryota</taxon>
        <taxon>Fungi</taxon>
        <taxon>Dikarya</taxon>
        <taxon>Ascomycota</taxon>
        <taxon>Pezizomycotina</taxon>
        <taxon>Pezizomycetes</taxon>
        <taxon>Pezizales</taxon>
        <taxon>Tuberaceae</taxon>
        <taxon>Choiromyces</taxon>
    </lineage>
</organism>
<keyword evidence="5" id="KW-1185">Reference proteome</keyword>
<dbReference type="SMART" id="SM00248">
    <property type="entry name" value="ANK"/>
    <property type="match status" value="4"/>
</dbReference>
<dbReference type="PROSITE" id="PS50297">
    <property type="entry name" value="ANK_REP_REGION"/>
    <property type="match status" value="1"/>
</dbReference>
<dbReference type="PANTHER" id="PTHR24198:SF165">
    <property type="entry name" value="ANKYRIN REPEAT-CONTAINING PROTEIN-RELATED"/>
    <property type="match status" value="1"/>
</dbReference>
<name>A0A3N4J5W4_9PEZI</name>
<feature type="non-terminal residue" evidence="4">
    <location>
        <position position="134"/>
    </location>
</feature>
<sequence>PLHWAVYVGDRIMLRSLLDDERVDVNIHSSDDETALHVAIQFVNGIAVHMLLADPKIQVQDNGISILHFAVFCGNRSMVQLLLESNKMDVNFEITNGVTPLILAVFLRDAHIIRILLRCENIEVGAVNSEGNTA</sequence>
<evidence type="ECO:0000256" key="1">
    <source>
        <dbReference type="ARBA" id="ARBA00022737"/>
    </source>
</evidence>
<evidence type="ECO:0000313" key="4">
    <source>
        <dbReference type="EMBL" id="RPA91991.1"/>
    </source>
</evidence>
<proteinExistence type="predicted"/>
<protein>
    <submittedName>
        <fullName evidence="4">Ankyrin</fullName>
    </submittedName>
</protein>